<evidence type="ECO:0000256" key="2">
    <source>
        <dbReference type="ARBA" id="ARBA00009463"/>
    </source>
</evidence>
<dbReference type="Proteomes" id="UP001429580">
    <property type="component" value="Unassembled WGS sequence"/>
</dbReference>
<dbReference type="GO" id="GO:0008691">
    <property type="term" value="F:3-hydroxybutyryl-CoA dehydrogenase activity"/>
    <property type="evidence" value="ECO:0007669"/>
    <property type="project" value="UniProtKB-EC"/>
</dbReference>
<evidence type="ECO:0000256" key="5">
    <source>
        <dbReference type="ARBA" id="ARBA00022553"/>
    </source>
</evidence>
<dbReference type="PANTHER" id="PTHR48075:SF1">
    <property type="entry name" value="LAMBDA-CRYSTALLIN HOMOLOG"/>
    <property type="match status" value="1"/>
</dbReference>
<dbReference type="Pfam" id="PF02737">
    <property type="entry name" value="3HCDH_N"/>
    <property type="match status" value="1"/>
</dbReference>
<protein>
    <recommendedName>
        <fullName evidence="9">L-gulonate 3-dehydrogenase</fullName>
        <ecNumber evidence="8">1.1.1.45</ecNumber>
    </recommendedName>
    <alternativeName>
        <fullName evidence="9">L-gulonate 3-dehydrogenase</fullName>
    </alternativeName>
</protein>
<keyword evidence="7" id="KW-0520">NAD</keyword>
<evidence type="ECO:0000256" key="9">
    <source>
        <dbReference type="ARBA" id="ARBA00042709"/>
    </source>
</evidence>
<comment type="similarity">
    <text evidence="2">Belongs to the 3-hydroxyacyl-CoA dehydrogenase family.</text>
</comment>
<evidence type="ECO:0000256" key="3">
    <source>
        <dbReference type="ARBA" id="ARBA00011738"/>
    </source>
</evidence>
<dbReference type="Pfam" id="PF00725">
    <property type="entry name" value="3HCDH"/>
    <property type="match status" value="1"/>
</dbReference>
<dbReference type="InterPro" id="IPR006108">
    <property type="entry name" value="3HC_DH_C"/>
</dbReference>
<keyword evidence="5" id="KW-0597">Phosphoprotein</keyword>
<dbReference type="InterPro" id="IPR006176">
    <property type="entry name" value="3-OHacyl-CoA_DH_NAD-bd"/>
</dbReference>
<dbReference type="InterPro" id="IPR036291">
    <property type="entry name" value="NAD(P)-bd_dom_sf"/>
</dbReference>
<dbReference type="Gene3D" id="3.40.50.720">
    <property type="entry name" value="NAD(P)-binding Rossmann-like Domain"/>
    <property type="match status" value="1"/>
</dbReference>
<dbReference type="NCBIfam" id="NF006125">
    <property type="entry name" value="PRK08269.1"/>
    <property type="match status" value="1"/>
</dbReference>
<evidence type="ECO:0000256" key="8">
    <source>
        <dbReference type="ARBA" id="ARBA00038962"/>
    </source>
</evidence>
<gene>
    <name evidence="12" type="ORF">FHS82_002749</name>
</gene>
<dbReference type="SUPFAM" id="SSF48179">
    <property type="entry name" value="6-phosphogluconate dehydrogenase C-terminal domain-like"/>
    <property type="match status" value="1"/>
</dbReference>
<dbReference type="InterPro" id="IPR013328">
    <property type="entry name" value="6PGD_dom2"/>
</dbReference>
<dbReference type="SUPFAM" id="SSF51735">
    <property type="entry name" value="NAD(P)-binding Rossmann-fold domains"/>
    <property type="match status" value="1"/>
</dbReference>
<evidence type="ECO:0000259" key="10">
    <source>
        <dbReference type="Pfam" id="PF00725"/>
    </source>
</evidence>
<comment type="subcellular location">
    <subcellularLocation>
        <location evidence="1">Cytoplasm</location>
    </subcellularLocation>
</comment>
<feature type="domain" description="3-hydroxyacyl-CoA dehydrogenase NAD binding" evidence="11">
    <location>
        <begin position="6"/>
        <end position="192"/>
    </location>
</feature>
<reference evidence="12 13" key="1">
    <citation type="submission" date="2020-03" db="EMBL/GenBank/DDBJ databases">
        <title>Genomic Encyclopedia of Type Strains, Phase IV (KMG-IV): sequencing the most valuable type-strain genomes for metagenomic binning, comparative biology and taxonomic classification.</title>
        <authorList>
            <person name="Goeker M."/>
        </authorList>
    </citation>
    <scope>NUCLEOTIDE SEQUENCE [LARGE SCALE GENOMIC DNA]</scope>
    <source>
        <strain evidence="12 13">DSM 103870</strain>
    </source>
</reference>
<organism evidence="12 13">
    <name type="scientific">Pseudochelatococcus lubricantis</name>
    <dbReference type="NCBI Taxonomy" id="1538102"/>
    <lineage>
        <taxon>Bacteria</taxon>
        <taxon>Pseudomonadati</taxon>
        <taxon>Pseudomonadota</taxon>
        <taxon>Alphaproteobacteria</taxon>
        <taxon>Hyphomicrobiales</taxon>
        <taxon>Chelatococcaceae</taxon>
        <taxon>Pseudochelatococcus</taxon>
    </lineage>
</organism>
<evidence type="ECO:0000256" key="1">
    <source>
        <dbReference type="ARBA" id="ARBA00004496"/>
    </source>
</evidence>
<evidence type="ECO:0000313" key="12">
    <source>
        <dbReference type="EMBL" id="NIJ58894.1"/>
    </source>
</evidence>
<evidence type="ECO:0000256" key="4">
    <source>
        <dbReference type="ARBA" id="ARBA00022490"/>
    </source>
</evidence>
<keyword evidence="6 12" id="KW-0560">Oxidoreductase</keyword>
<proteinExistence type="inferred from homology"/>
<comment type="caution">
    <text evidence="12">The sequence shown here is derived from an EMBL/GenBank/DDBJ whole genome shotgun (WGS) entry which is preliminary data.</text>
</comment>
<feature type="domain" description="3-hydroxyacyl-CoA dehydrogenase C-terminal" evidence="10">
    <location>
        <begin position="196"/>
        <end position="295"/>
    </location>
</feature>
<dbReference type="InterPro" id="IPR022694">
    <property type="entry name" value="3-OHacyl-CoA_DH"/>
</dbReference>
<keyword evidence="4" id="KW-0963">Cytoplasm</keyword>
<evidence type="ECO:0000256" key="6">
    <source>
        <dbReference type="ARBA" id="ARBA00023002"/>
    </source>
</evidence>
<dbReference type="Gene3D" id="1.10.1040.10">
    <property type="entry name" value="N-(1-d-carboxylethyl)-l-norvaline Dehydrogenase, domain 2"/>
    <property type="match status" value="1"/>
</dbReference>
<dbReference type="RefSeq" id="WP_343042579.1">
    <property type="nucleotide sequence ID" value="NZ_JAASQI010000006.1"/>
</dbReference>
<evidence type="ECO:0000313" key="13">
    <source>
        <dbReference type="Proteomes" id="UP001429580"/>
    </source>
</evidence>
<comment type="subunit">
    <text evidence="3">Homodimer.</text>
</comment>
<sequence length="329" mass="34933">MSREIVACIGAGRMGRGIAQSVAYGGHEIRLLDARARDGEAFGKLAGEVEAEIRQGLAALADLGAFDGAAIPAILGRVTVWPLDRAAEAVKGAAIVFEGVPEVREAKAAAFALFDAHADADAILASTTSTMLSTDLAQLTRRPGSFLNAHWLNPAFLMPLVELSPCEETDADVLSRLRAFLERLGKVPVVCKASPGYIVPRIQALAMNEAARLVEEGVASAEDVDKAVTYGFGLRFAVLGLLEFIDWGGGDILYYASNYLAQAFDDDRFAPPGIVRENMEAGRIGLKSGAGFFDYAGVDVDAYRRRRMAAFVSALGANGLLRPPAANET</sequence>
<accession>A0ABX0V128</accession>
<keyword evidence="13" id="KW-1185">Reference proteome</keyword>
<dbReference type="InterPro" id="IPR008927">
    <property type="entry name" value="6-PGluconate_DH-like_C_sf"/>
</dbReference>
<evidence type="ECO:0000256" key="7">
    <source>
        <dbReference type="ARBA" id="ARBA00023027"/>
    </source>
</evidence>
<dbReference type="PIRSF" id="PIRSF000105">
    <property type="entry name" value="HCDH"/>
    <property type="match status" value="1"/>
</dbReference>
<dbReference type="EC" id="1.1.1.45" evidence="8"/>
<evidence type="ECO:0000259" key="11">
    <source>
        <dbReference type="Pfam" id="PF02737"/>
    </source>
</evidence>
<dbReference type="PANTHER" id="PTHR48075">
    <property type="entry name" value="3-HYDROXYACYL-COA DEHYDROGENASE FAMILY PROTEIN"/>
    <property type="match status" value="1"/>
</dbReference>
<dbReference type="EMBL" id="JAASQI010000006">
    <property type="protein sequence ID" value="NIJ58894.1"/>
    <property type="molecule type" value="Genomic_DNA"/>
</dbReference>
<name>A0ABX0V128_9HYPH</name>